<proteinExistence type="predicted"/>
<organism evidence="1 2">
    <name type="scientific">Clonorchis sinensis</name>
    <name type="common">Chinese liver fluke</name>
    <dbReference type="NCBI Taxonomy" id="79923"/>
    <lineage>
        <taxon>Eukaryota</taxon>
        <taxon>Metazoa</taxon>
        <taxon>Spiralia</taxon>
        <taxon>Lophotrochozoa</taxon>
        <taxon>Platyhelminthes</taxon>
        <taxon>Trematoda</taxon>
        <taxon>Digenea</taxon>
        <taxon>Opisthorchiida</taxon>
        <taxon>Opisthorchiata</taxon>
        <taxon>Opisthorchiidae</taxon>
        <taxon>Clonorchis</taxon>
    </lineage>
</organism>
<evidence type="ECO:0000313" key="1">
    <source>
        <dbReference type="EMBL" id="KAG5443634.1"/>
    </source>
</evidence>
<keyword evidence="2" id="KW-1185">Reference proteome</keyword>
<comment type="caution">
    <text evidence="1">The sequence shown here is derived from an EMBL/GenBank/DDBJ whole genome shotgun (WGS) entry which is preliminary data.</text>
</comment>
<dbReference type="AlphaFoldDB" id="A0A3R7F649"/>
<gene>
    <name evidence="1" type="ORF">CSKR_102535</name>
</gene>
<dbReference type="InParanoid" id="A0A3R7F649"/>
<dbReference type="Proteomes" id="UP000286415">
    <property type="component" value="Unassembled WGS sequence"/>
</dbReference>
<reference evidence="1 2" key="1">
    <citation type="journal article" date="2018" name="Biotechnol. Adv.">
        <title>Improved genomic resources and new bioinformatic workflow for the carcinogenic parasite Clonorchis sinensis: Biotechnological implications.</title>
        <authorList>
            <person name="Wang D."/>
            <person name="Korhonen P.K."/>
            <person name="Gasser R.B."/>
            <person name="Young N.D."/>
        </authorList>
    </citation>
    <scope>NUCLEOTIDE SEQUENCE [LARGE SCALE GENOMIC DNA]</scope>
    <source>
        <strain evidence="1">Cs-k2</strain>
    </source>
</reference>
<feature type="non-terminal residue" evidence="1">
    <location>
        <position position="174"/>
    </location>
</feature>
<sequence>MGNHSSSGEKCTELTSGTVVAKEAGQQFYRLITGIPVFRITTGVYRQHEARAKIFKATMMTARIRSCVVVFVLWFNGLASLRPLSADGHLNLPLRAFALAAMPAQRSTRAGILPGCPSLDRGSRKVEVGFEPRTFRDPVGSVNAGASRHLRASLPVIHKAHLYGPLCGTPPYSF</sequence>
<accession>A0A3R7F649</accession>
<evidence type="ECO:0000313" key="2">
    <source>
        <dbReference type="Proteomes" id="UP000286415"/>
    </source>
</evidence>
<protein>
    <submittedName>
        <fullName evidence="1">Uncharacterized protein</fullName>
    </submittedName>
</protein>
<reference evidence="1 2" key="2">
    <citation type="journal article" date="2021" name="Genomics">
        <title>High-quality reference genome for Clonorchis sinensis.</title>
        <authorList>
            <person name="Young N.D."/>
            <person name="Stroehlein A.J."/>
            <person name="Kinkar L."/>
            <person name="Wang T."/>
            <person name="Sohn W.M."/>
            <person name="Chang B.C.H."/>
            <person name="Kaur P."/>
            <person name="Weisz D."/>
            <person name="Dudchenko O."/>
            <person name="Aiden E.L."/>
            <person name="Korhonen P.K."/>
            <person name="Gasser R.B."/>
        </authorList>
    </citation>
    <scope>NUCLEOTIDE SEQUENCE [LARGE SCALE GENOMIC DNA]</scope>
    <source>
        <strain evidence="1">Cs-k2</strain>
    </source>
</reference>
<dbReference type="EMBL" id="NIRI02000056">
    <property type="protein sequence ID" value="KAG5443634.1"/>
    <property type="molecule type" value="Genomic_DNA"/>
</dbReference>
<name>A0A3R7F649_CLOSI</name>